<dbReference type="InterPro" id="IPR016040">
    <property type="entry name" value="NAD(P)-bd_dom"/>
</dbReference>
<sequence>MTIAVTAASGQLGRAIIRSLVDRLGPDAVIGLARMPDRAADLDVQIRPGDYDDPVALQASLHGVDTVLLVSGMASPQDRIPQHRNVMDAARKAGVRKIVYTSIQGPDRGTPFSPVVQSNRQTEADIRDSGLAWAIGRNGIYIEPDLDYLDSYKSAGKVANSAGDGLCGYTTRDELAAAYAELLTGDAHDGKVVNLHGAPITQARLVDLLNLHFGTTLSYQPVSDAEFAADRTAELGDFIGPIIAGIYQGIRLGSYDNRSDFRAVTGRDHVPWDVYFAAQAARLRKIR</sequence>
<dbReference type="Pfam" id="PF13460">
    <property type="entry name" value="NAD_binding_10"/>
    <property type="match status" value="1"/>
</dbReference>
<dbReference type="InterPro" id="IPR052718">
    <property type="entry name" value="NmrA-type_oxidoreductase"/>
</dbReference>
<feature type="domain" description="NAD(P)-binding" evidence="1">
    <location>
        <begin position="8"/>
        <end position="184"/>
    </location>
</feature>
<keyword evidence="3" id="KW-1185">Reference proteome</keyword>
<evidence type="ECO:0000259" key="1">
    <source>
        <dbReference type="Pfam" id="PF13460"/>
    </source>
</evidence>
<dbReference type="OrthoDB" id="7771794at2"/>
<dbReference type="AlphaFoldDB" id="A0A1I0ICV9"/>
<proteinExistence type="predicted"/>
<dbReference type="Gene3D" id="3.90.25.10">
    <property type="entry name" value="UDP-galactose 4-epimerase, domain 1"/>
    <property type="match status" value="1"/>
</dbReference>
<dbReference type="InterPro" id="IPR036291">
    <property type="entry name" value="NAD(P)-bd_dom_sf"/>
</dbReference>
<dbReference type="STRING" id="364199.SAMN04489858_11551"/>
<accession>A0A1I0ICV9</accession>
<reference evidence="2 3" key="1">
    <citation type="submission" date="2016-10" db="EMBL/GenBank/DDBJ databases">
        <authorList>
            <person name="de Groot N.N."/>
        </authorList>
    </citation>
    <scope>NUCLEOTIDE SEQUENCE [LARGE SCALE GENOMIC DNA]</scope>
    <source>
        <strain evidence="2 3">DSM 17862</strain>
    </source>
</reference>
<dbReference type="EMBL" id="FOHO01000015">
    <property type="protein sequence ID" value="SET93977.1"/>
    <property type="molecule type" value="Genomic_DNA"/>
</dbReference>
<dbReference type="SUPFAM" id="SSF51735">
    <property type="entry name" value="NAD(P)-binding Rossmann-fold domains"/>
    <property type="match status" value="1"/>
</dbReference>
<evidence type="ECO:0000313" key="2">
    <source>
        <dbReference type="EMBL" id="SET93977.1"/>
    </source>
</evidence>
<dbReference type="RefSeq" id="WP_090737103.1">
    <property type="nucleotide sequence ID" value="NZ_FOHO01000015.1"/>
</dbReference>
<protein>
    <submittedName>
        <fullName evidence="2">NAD(P)H dehydrogenase (Quinone)</fullName>
    </submittedName>
</protein>
<dbReference type="PANTHER" id="PTHR47129">
    <property type="entry name" value="QUINONE OXIDOREDUCTASE 2"/>
    <property type="match status" value="1"/>
</dbReference>
<dbReference type="Proteomes" id="UP000199180">
    <property type="component" value="Unassembled WGS sequence"/>
</dbReference>
<evidence type="ECO:0000313" key="3">
    <source>
        <dbReference type="Proteomes" id="UP000199180"/>
    </source>
</evidence>
<dbReference type="PANTHER" id="PTHR47129:SF1">
    <property type="entry name" value="NMRA-LIKE DOMAIN-CONTAINING PROTEIN"/>
    <property type="match status" value="1"/>
</dbReference>
<name>A0A1I0ICV9_9RHOB</name>
<gene>
    <name evidence="2" type="ORF">SAMN04489858_11551</name>
</gene>
<organism evidence="2 3">
    <name type="scientific">Paracoccus homiensis</name>
    <dbReference type="NCBI Taxonomy" id="364199"/>
    <lineage>
        <taxon>Bacteria</taxon>
        <taxon>Pseudomonadati</taxon>
        <taxon>Pseudomonadota</taxon>
        <taxon>Alphaproteobacteria</taxon>
        <taxon>Rhodobacterales</taxon>
        <taxon>Paracoccaceae</taxon>
        <taxon>Paracoccus</taxon>
    </lineage>
</organism>
<dbReference type="Gene3D" id="3.40.50.720">
    <property type="entry name" value="NAD(P)-binding Rossmann-like Domain"/>
    <property type="match status" value="1"/>
</dbReference>